<dbReference type="AlphaFoldDB" id="A0A3D2X538"/>
<feature type="transmembrane region" description="Helical" evidence="1">
    <location>
        <begin position="37"/>
        <end position="58"/>
    </location>
</feature>
<feature type="transmembrane region" description="Helical" evidence="1">
    <location>
        <begin position="79"/>
        <end position="104"/>
    </location>
</feature>
<dbReference type="PANTHER" id="PTHR41309">
    <property type="entry name" value="MEMBRANE PROTEIN-RELATED"/>
    <property type="match status" value="1"/>
</dbReference>
<name>A0A3D2X538_9FIRM</name>
<dbReference type="Pfam" id="PF13346">
    <property type="entry name" value="ABC2_membrane_5"/>
    <property type="match status" value="1"/>
</dbReference>
<comment type="caution">
    <text evidence="2">The sequence shown here is derived from an EMBL/GenBank/DDBJ whole genome shotgun (WGS) entry which is preliminary data.</text>
</comment>
<accession>A0A3D2X538</accession>
<sequence length="204" mass="22886">MLGLIKKDLFTLKKQLIIIIFFAIFYGALSFAEPSYYSMFAYMVTLFSVFVPMTSLAYDDRSQWNKYAITMPVTRKQLVYSKYLISILAIGITGVLCLALSLLIDKSITAESLVTIVSSLSIGILFISINIPFNFKFGVEKSRFIIIGLFGIPTVLIVILSKANVPLPSEEFLLKLVRFLPFLAIALLIISILISVSIVEKKEY</sequence>
<organism evidence="2 3">
    <name type="scientific">Lachnoclostridium phytofermentans</name>
    <dbReference type="NCBI Taxonomy" id="66219"/>
    <lineage>
        <taxon>Bacteria</taxon>
        <taxon>Bacillati</taxon>
        <taxon>Bacillota</taxon>
        <taxon>Clostridia</taxon>
        <taxon>Lachnospirales</taxon>
        <taxon>Lachnospiraceae</taxon>
    </lineage>
</organism>
<feature type="transmembrane region" description="Helical" evidence="1">
    <location>
        <begin position="143"/>
        <end position="160"/>
    </location>
</feature>
<dbReference type="Proteomes" id="UP000262969">
    <property type="component" value="Unassembled WGS sequence"/>
</dbReference>
<keyword evidence="1" id="KW-0812">Transmembrane</keyword>
<reference evidence="2 3" key="1">
    <citation type="journal article" date="2018" name="Nat. Biotechnol.">
        <title>A standardized bacterial taxonomy based on genome phylogeny substantially revises the tree of life.</title>
        <authorList>
            <person name="Parks D.H."/>
            <person name="Chuvochina M."/>
            <person name="Waite D.W."/>
            <person name="Rinke C."/>
            <person name="Skarshewski A."/>
            <person name="Chaumeil P.A."/>
            <person name="Hugenholtz P."/>
        </authorList>
    </citation>
    <scope>NUCLEOTIDE SEQUENCE [LARGE SCALE GENOMIC DNA]</scope>
    <source>
        <strain evidence="2">UBA11728</strain>
    </source>
</reference>
<gene>
    <name evidence="2" type="ORF">DHW61_07525</name>
</gene>
<feature type="transmembrane region" description="Helical" evidence="1">
    <location>
        <begin position="110"/>
        <end position="131"/>
    </location>
</feature>
<proteinExistence type="predicted"/>
<evidence type="ECO:0000256" key="1">
    <source>
        <dbReference type="SAM" id="Phobius"/>
    </source>
</evidence>
<evidence type="ECO:0000313" key="2">
    <source>
        <dbReference type="EMBL" id="HCL02249.1"/>
    </source>
</evidence>
<dbReference type="EMBL" id="DPVV01000249">
    <property type="protein sequence ID" value="HCL02249.1"/>
    <property type="molecule type" value="Genomic_DNA"/>
</dbReference>
<evidence type="ECO:0000313" key="3">
    <source>
        <dbReference type="Proteomes" id="UP000262969"/>
    </source>
</evidence>
<feature type="transmembrane region" description="Helical" evidence="1">
    <location>
        <begin position="12"/>
        <end position="31"/>
    </location>
</feature>
<feature type="transmembrane region" description="Helical" evidence="1">
    <location>
        <begin position="180"/>
        <end position="199"/>
    </location>
</feature>
<keyword evidence="1" id="KW-1133">Transmembrane helix</keyword>
<keyword evidence="1" id="KW-0472">Membrane</keyword>
<dbReference type="PANTHER" id="PTHR41309:SF2">
    <property type="entry name" value="MEMBRANE PROTEIN"/>
    <property type="match status" value="1"/>
</dbReference>
<dbReference type="InterPro" id="IPR025699">
    <property type="entry name" value="ABC2_memb-like"/>
</dbReference>
<protein>
    <submittedName>
        <fullName evidence="2">ABC-2 transporter permease</fullName>
    </submittedName>
</protein>